<reference evidence="2" key="1">
    <citation type="submission" date="2024-07" db="EMBL/GenBank/DDBJ databases">
        <authorList>
            <person name="Kim Y.J."/>
            <person name="Jeong J.Y."/>
        </authorList>
    </citation>
    <scope>NUCLEOTIDE SEQUENCE</scope>
    <source>
        <strain evidence="2">GIHE-MW2</strain>
    </source>
</reference>
<organism evidence="2">
    <name type="scientific">Planktothricoides raciborskii GIHE-MW2</name>
    <dbReference type="NCBI Taxonomy" id="2792601"/>
    <lineage>
        <taxon>Bacteria</taxon>
        <taxon>Bacillati</taxon>
        <taxon>Cyanobacteriota</taxon>
        <taxon>Cyanophyceae</taxon>
        <taxon>Oscillatoriophycideae</taxon>
        <taxon>Oscillatoriales</taxon>
        <taxon>Oscillatoriaceae</taxon>
        <taxon>Planktothricoides</taxon>
    </lineage>
</organism>
<gene>
    <name evidence="2" type="ORF">ABWT76_000339</name>
</gene>
<dbReference type="AlphaFoldDB" id="A0AAU8JEB9"/>
<name>A0AAU8JEB9_9CYAN</name>
<keyword evidence="1" id="KW-0472">Membrane</keyword>
<feature type="transmembrane region" description="Helical" evidence="1">
    <location>
        <begin position="40"/>
        <end position="58"/>
    </location>
</feature>
<feature type="transmembrane region" description="Helical" evidence="1">
    <location>
        <begin position="7"/>
        <end position="28"/>
    </location>
</feature>
<keyword evidence="1" id="KW-0812">Transmembrane</keyword>
<dbReference type="RefSeq" id="WP_054465095.1">
    <property type="nucleotide sequence ID" value="NZ_CP159837.1"/>
</dbReference>
<keyword evidence="1" id="KW-1133">Transmembrane helix</keyword>
<protein>
    <submittedName>
        <fullName evidence="2">Uncharacterized protein</fullName>
    </submittedName>
</protein>
<dbReference type="EMBL" id="CP159837">
    <property type="protein sequence ID" value="XCM37571.1"/>
    <property type="molecule type" value="Genomic_DNA"/>
</dbReference>
<evidence type="ECO:0000313" key="2">
    <source>
        <dbReference type="EMBL" id="XCM37571.1"/>
    </source>
</evidence>
<evidence type="ECO:0000256" key="1">
    <source>
        <dbReference type="SAM" id="Phobius"/>
    </source>
</evidence>
<sequence length="66" mass="7508">MWQLLPIILLPIATIAIAYILEFSTYLLSQVWVLSSMIPNWIPTVVLLILVVFTYRSLKASSSQDI</sequence>
<proteinExistence type="predicted"/>
<accession>A0AAU8JEB9</accession>